<proteinExistence type="predicted"/>
<reference evidence="2" key="1">
    <citation type="submission" date="2020-07" db="EMBL/GenBank/DDBJ databases">
        <title>Multicomponent nature underlies the extraordinary mechanical properties of spider dragline silk.</title>
        <authorList>
            <person name="Kono N."/>
            <person name="Nakamura H."/>
            <person name="Mori M."/>
            <person name="Yoshida Y."/>
            <person name="Ohtoshi R."/>
            <person name="Malay A.D."/>
            <person name="Moran D.A.P."/>
            <person name="Tomita M."/>
            <person name="Numata K."/>
            <person name="Arakawa K."/>
        </authorList>
    </citation>
    <scope>NUCLEOTIDE SEQUENCE</scope>
</reference>
<keyword evidence="3" id="KW-1185">Reference proteome</keyword>
<comment type="caution">
    <text evidence="2">The sequence shown here is derived from an EMBL/GenBank/DDBJ whole genome shotgun (WGS) entry which is preliminary data.</text>
</comment>
<accession>A0A8X6HHD3</accession>
<protein>
    <submittedName>
        <fullName evidence="2">Uncharacterized protein</fullName>
    </submittedName>
</protein>
<evidence type="ECO:0000313" key="2">
    <source>
        <dbReference type="EMBL" id="GFR22953.1"/>
    </source>
</evidence>
<evidence type="ECO:0000256" key="1">
    <source>
        <dbReference type="SAM" id="Phobius"/>
    </source>
</evidence>
<sequence length="102" mass="11913">MVARPRPMLVLCWSSNAAGDAHVEGIYPEYLVMWKLTEMKKDFLLIRFLTQPSLIICPVLDFVGIRRLFVRMPIPRKQLDRLYIQGITPQVLSRESLLAWLE</sequence>
<organism evidence="2 3">
    <name type="scientific">Trichonephila clavata</name>
    <name type="common">Joro spider</name>
    <name type="synonym">Nephila clavata</name>
    <dbReference type="NCBI Taxonomy" id="2740835"/>
    <lineage>
        <taxon>Eukaryota</taxon>
        <taxon>Metazoa</taxon>
        <taxon>Ecdysozoa</taxon>
        <taxon>Arthropoda</taxon>
        <taxon>Chelicerata</taxon>
        <taxon>Arachnida</taxon>
        <taxon>Araneae</taxon>
        <taxon>Araneomorphae</taxon>
        <taxon>Entelegynae</taxon>
        <taxon>Araneoidea</taxon>
        <taxon>Nephilidae</taxon>
        <taxon>Trichonephila</taxon>
    </lineage>
</organism>
<name>A0A8X6HHD3_TRICU</name>
<dbReference type="AlphaFoldDB" id="A0A8X6HHD3"/>
<evidence type="ECO:0000313" key="3">
    <source>
        <dbReference type="Proteomes" id="UP000887116"/>
    </source>
</evidence>
<dbReference type="EMBL" id="BMAO01028240">
    <property type="protein sequence ID" value="GFR22953.1"/>
    <property type="molecule type" value="Genomic_DNA"/>
</dbReference>
<keyword evidence="1" id="KW-0472">Membrane</keyword>
<keyword evidence="1" id="KW-0812">Transmembrane</keyword>
<keyword evidence="1" id="KW-1133">Transmembrane helix</keyword>
<dbReference type="Proteomes" id="UP000887116">
    <property type="component" value="Unassembled WGS sequence"/>
</dbReference>
<gene>
    <name evidence="2" type="ORF">TNCT_152271</name>
</gene>
<feature type="transmembrane region" description="Helical" evidence="1">
    <location>
        <begin position="43"/>
        <end position="63"/>
    </location>
</feature>